<feature type="region of interest" description="Disordered" evidence="1">
    <location>
        <begin position="96"/>
        <end position="129"/>
    </location>
</feature>
<proteinExistence type="predicted"/>
<sequence>MRGGPGPAHRIAPRPGLAQARCQPLQDRRMGWRDPAARGSVRPRVRVPRPAAARCVARRHPEALAAACPSERKRGACPRPACGLRPSGPIVPWLPVGIESTQPSSGPARRPNEVQPRWRRDQTRSGLAPDREPWRVLSLRRATACRMGQRLRSLRHAAQSECRTRQGAGVHGVPPGIAAKRLGPAEASQTGNMFPRHGERCPPFFMEGGHHDHECDESPARRVRAVGRIRVARRAAPGPPPDSDVVQALVRHGGASSPARPGRVCHGPGLIA</sequence>
<gene>
    <name evidence="2" type="ORF">BFJ72_g14822</name>
</gene>
<comment type="caution">
    <text evidence="2">The sequence shown here is derived from an EMBL/GenBank/DDBJ whole genome shotgun (WGS) entry which is preliminary data.</text>
</comment>
<evidence type="ECO:0000313" key="2">
    <source>
        <dbReference type="EMBL" id="RKL21951.1"/>
    </source>
</evidence>
<feature type="region of interest" description="Disordered" evidence="1">
    <location>
        <begin position="253"/>
        <end position="272"/>
    </location>
</feature>
<dbReference type="AlphaFoldDB" id="A0A420RY57"/>
<dbReference type="Proteomes" id="UP000283569">
    <property type="component" value="Unassembled WGS sequence"/>
</dbReference>
<evidence type="ECO:0000256" key="1">
    <source>
        <dbReference type="SAM" id="MobiDB-lite"/>
    </source>
</evidence>
<feature type="compositionally biased region" description="Basic and acidic residues" evidence="1">
    <location>
        <begin position="110"/>
        <end position="129"/>
    </location>
</feature>
<dbReference type="EMBL" id="MRDB01000130">
    <property type="protein sequence ID" value="RKL21951.1"/>
    <property type="molecule type" value="Genomic_DNA"/>
</dbReference>
<reference evidence="2 3" key="1">
    <citation type="journal article" date="2018" name="Sci. Rep.">
        <title>Characterisation of pathogen-specific regions and novel effector candidates in Fusarium oxysporum f. sp. cepae.</title>
        <authorList>
            <person name="Armitage A.D."/>
            <person name="Taylor A."/>
            <person name="Sobczyk M.K."/>
            <person name="Baxter L."/>
            <person name="Greenfield B.P."/>
            <person name="Bates H.J."/>
            <person name="Wilson F."/>
            <person name="Jackson A.C."/>
            <person name="Ott S."/>
            <person name="Harrison R.J."/>
            <person name="Clarkson J.P."/>
        </authorList>
    </citation>
    <scope>NUCLEOTIDE SEQUENCE [LARGE SCALE GENOMIC DNA]</scope>
    <source>
        <strain evidence="2 3">Fp_A8</strain>
    </source>
</reference>
<protein>
    <submittedName>
        <fullName evidence="2">Uncharacterized protein</fullName>
    </submittedName>
</protein>
<evidence type="ECO:0000313" key="3">
    <source>
        <dbReference type="Proteomes" id="UP000283569"/>
    </source>
</evidence>
<name>A0A420RY57_GIBIN</name>
<organism evidence="2 3">
    <name type="scientific">Gibberella intermedia</name>
    <name type="common">Bulb rot disease fungus</name>
    <name type="synonym">Fusarium proliferatum</name>
    <dbReference type="NCBI Taxonomy" id="948311"/>
    <lineage>
        <taxon>Eukaryota</taxon>
        <taxon>Fungi</taxon>
        <taxon>Dikarya</taxon>
        <taxon>Ascomycota</taxon>
        <taxon>Pezizomycotina</taxon>
        <taxon>Sordariomycetes</taxon>
        <taxon>Hypocreomycetidae</taxon>
        <taxon>Hypocreales</taxon>
        <taxon>Nectriaceae</taxon>
        <taxon>Fusarium</taxon>
        <taxon>Fusarium fujikuroi species complex</taxon>
    </lineage>
</organism>
<accession>A0A420RY57</accession>